<reference evidence="2 3" key="1">
    <citation type="submission" date="2024-02" db="EMBL/GenBank/DDBJ databases">
        <authorList>
            <person name="Daric V."/>
            <person name="Darras S."/>
        </authorList>
    </citation>
    <scope>NUCLEOTIDE SEQUENCE [LARGE SCALE GENOMIC DNA]</scope>
</reference>
<dbReference type="InterPro" id="IPR016186">
    <property type="entry name" value="C-type_lectin-like/link_sf"/>
</dbReference>
<sequence length="162" mass="18421">MSKQFLTRFQGLVDGNSDVFQQFTENSVVYKYESPSGSKETWYNAYRKCKNSAGFTNGHMAEFPNPEDWAAVADSNSLDTSNELWIGLIVHENKAWWASGQELTAKKVDEYDWLGKKPFTSSFNTPECGQIKKSGKEIQIQLKICHDEDEYVLCQETVPISS</sequence>
<dbReference type="CDD" id="cd00037">
    <property type="entry name" value="CLECT"/>
    <property type="match status" value="1"/>
</dbReference>
<dbReference type="InterPro" id="IPR001304">
    <property type="entry name" value="C-type_lectin-like"/>
</dbReference>
<dbReference type="SUPFAM" id="SSF56436">
    <property type="entry name" value="C-type lectin-like"/>
    <property type="match status" value="1"/>
</dbReference>
<name>A0ABP0FKG3_CLALP</name>
<comment type="caution">
    <text evidence="2">The sequence shown here is derived from an EMBL/GenBank/DDBJ whole genome shotgun (WGS) entry which is preliminary data.</text>
</comment>
<feature type="domain" description="C-type lectin" evidence="1">
    <location>
        <begin position="25"/>
        <end position="152"/>
    </location>
</feature>
<proteinExistence type="predicted"/>
<evidence type="ECO:0000259" key="1">
    <source>
        <dbReference type="PROSITE" id="PS50041"/>
    </source>
</evidence>
<dbReference type="InterPro" id="IPR016187">
    <property type="entry name" value="CTDL_fold"/>
</dbReference>
<dbReference type="Gene3D" id="3.10.100.10">
    <property type="entry name" value="Mannose-Binding Protein A, subunit A"/>
    <property type="match status" value="1"/>
</dbReference>
<dbReference type="EMBL" id="CAWYQH010000068">
    <property type="protein sequence ID" value="CAK8680154.1"/>
    <property type="molecule type" value="Genomic_DNA"/>
</dbReference>
<keyword evidence="3" id="KW-1185">Reference proteome</keyword>
<accession>A0ABP0FKG3</accession>
<dbReference type="Pfam" id="PF00059">
    <property type="entry name" value="Lectin_C"/>
    <property type="match status" value="1"/>
</dbReference>
<protein>
    <recommendedName>
        <fullName evidence="1">C-type lectin domain-containing protein</fullName>
    </recommendedName>
</protein>
<evidence type="ECO:0000313" key="2">
    <source>
        <dbReference type="EMBL" id="CAK8680154.1"/>
    </source>
</evidence>
<organism evidence="2 3">
    <name type="scientific">Clavelina lepadiformis</name>
    <name type="common">Light-bulb sea squirt</name>
    <name type="synonym">Ascidia lepadiformis</name>
    <dbReference type="NCBI Taxonomy" id="159417"/>
    <lineage>
        <taxon>Eukaryota</taxon>
        <taxon>Metazoa</taxon>
        <taxon>Chordata</taxon>
        <taxon>Tunicata</taxon>
        <taxon>Ascidiacea</taxon>
        <taxon>Aplousobranchia</taxon>
        <taxon>Clavelinidae</taxon>
        <taxon>Clavelina</taxon>
    </lineage>
</organism>
<dbReference type="PROSITE" id="PS50041">
    <property type="entry name" value="C_TYPE_LECTIN_2"/>
    <property type="match status" value="1"/>
</dbReference>
<evidence type="ECO:0000313" key="3">
    <source>
        <dbReference type="Proteomes" id="UP001642483"/>
    </source>
</evidence>
<gene>
    <name evidence="2" type="ORF">CVLEPA_LOCUS10437</name>
</gene>
<dbReference type="Proteomes" id="UP001642483">
    <property type="component" value="Unassembled WGS sequence"/>
</dbReference>